<dbReference type="SUPFAM" id="SSF46934">
    <property type="entry name" value="UBA-like"/>
    <property type="match status" value="1"/>
</dbReference>
<dbReference type="CDD" id="cd14279">
    <property type="entry name" value="CUE"/>
    <property type="match status" value="1"/>
</dbReference>
<dbReference type="SMART" id="SM00546">
    <property type="entry name" value="CUE"/>
    <property type="match status" value="1"/>
</dbReference>
<keyword evidence="5" id="KW-1185">Reference proteome</keyword>
<dbReference type="EMBL" id="WIWV01000003">
    <property type="protein sequence ID" value="KAF7719860.1"/>
    <property type="molecule type" value="Genomic_DNA"/>
</dbReference>
<dbReference type="PANTHER" id="PTHR46535:SF1">
    <property type="entry name" value="NEDD4-BINDING PROTEIN 2"/>
    <property type="match status" value="1"/>
</dbReference>
<dbReference type="InterPro" id="IPR003892">
    <property type="entry name" value="CUE"/>
</dbReference>
<dbReference type="PROSITE" id="PS50828">
    <property type="entry name" value="SMR"/>
    <property type="match status" value="1"/>
</dbReference>
<dbReference type="InterPro" id="IPR009060">
    <property type="entry name" value="UBA-like_sf"/>
</dbReference>
<name>A0A8J8WMC2_9EURO</name>
<dbReference type="Pfam" id="PF02845">
    <property type="entry name" value="CUE"/>
    <property type="match status" value="1"/>
</dbReference>
<sequence>MEVSSSSGDTRTKLEQEYCPPVDSALLAALALDFDLDKSDDVKALRETLDSIKESALQEEYLTFDPSGTTDNEIDSYDNSGTCSGSRDTFATGTPSTSQDSQNLLDGSDSRSAKSRDASQPSYTLGADGSLQFVGGTEEGKISLLQEMFPDITRFNIKQGLKKSDGDVDKAMDSLLNLSFFHQGHLDESAIAIPKGLDGFMQETPDIGRQKPRKKRNKKNKVSFEADAADIDHSPIQNQWQKSNEDVEFIYSRTPDLPRSTIASTYTHNNRSLSLTIRALADSHSVADIDEVRDDSVVQSQLDELASDYPNVPQPTLVGLLRITRNIFSAANELAAEMIRQKPSFSVSDLIKITAPKLNLEDEEEDLPAQPTRSAGLSQSAADFDRDQAAANAYFTAKSVANAKAAQAARKAKSDPLYGGATHYYREVAQQNRELAMRHLSAATERLVDMQSSSGDLDLHGCQVAQAVRISRERVEAWWDGLGDTKHIRGGGRHAHNGYKIITGVGLHSHDGKSRLGPAVSKALISDGWRVEIGRGFVTVIGAARR</sequence>
<feature type="compositionally biased region" description="Polar residues" evidence="1">
    <location>
        <begin position="66"/>
        <end position="105"/>
    </location>
</feature>
<dbReference type="Proteomes" id="UP000631181">
    <property type="component" value="Unassembled WGS sequence"/>
</dbReference>
<comment type="caution">
    <text evidence="4">The sequence shown here is derived from an EMBL/GenBank/DDBJ whole genome shotgun (WGS) entry which is preliminary data.</text>
</comment>
<feature type="compositionally biased region" description="Basic residues" evidence="1">
    <location>
        <begin position="210"/>
        <end position="221"/>
    </location>
</feature>
<dbReference type="PROSITE" id="PS51140">
    <property type="entry name" value="CUE"/>
    <property type="match status" value="1"/>
</dbReference>
<evidence type="ECO:0000259" key="3">
    <source>
        <dbReference type="PROSITE" id="PS51140"/>
    </source>
</evidence>
<dbReference type="InterPro" id="IPR052772">
    <property type="entry name" value="Endo/PolyKinase_Domain-Protein"/>
</dbReference>
<gene>
    <name evidence="4" type="ORF">PECM_004651</name>
</gene>
<feature type="region of interest" description="Disordered" evidence="1">
    <location>
        <begin position="202"/>
        <end position="221"/>
    </location>
</feature>
<dbReference type="GO" id="GO:0005634">
    <property type="term" value="C:nucleus"/>
    <property type="evidence" value="ECO:0007669"/>
    <property type="project" value="TreeGrafter"/>
</dbReference>
<dbReference type="InterPro" id="IPR058864">
    <property type="entry name" value="UBA_10"/>
</dbReference>
<feature type="domain" description="Smr" evidence="2">
    <location>
        <begin position="457"/>
        <end position="544"/>
    </location>
</feature>
<feature type="domain" description="CUE" evidence="3">
    <location>
        <begin position="137"/>
        <end position="180"/>
    </location>
</feature>
<accession>A0A8J8WMC2</accession>
<dbReference type="AlphaFoldDB" id="A0A8J8WMC2"/>
<dbReference type="Gene3D" id="1.10.8.10">
    <property type="entry name" value="DNA helicase RuvA subunit, C-terminal domain"/>
    <property type="match status" value="1"/>
</dbReference>
<evidence type="ECO:0000313" key="4">
    <source>
        <dbReference type="EMBL" id="KAF7719860.1"/>
    </source>
</evidence>
<evidence type="ECO:0000313" key="5">
    <source>
        <dbReference type="Proteomes" id="UP000631181"/>
    </source>
</evidence>
<reference evidence="4" key="1">
    <citation type="journal article" date="2020" name="Front. Microbiol.">
        <title>Gene regulatory networks of Penicillium echinulatum 2HH and Penicillium oxalicum 114-2 inferred by a computational biology approach.</title>
        <authorList>
            <person name="Lenz A.R."/>
            <person name="Galan-Vasquez E."/>
            <person name="Balbinot E."/>
            <person name="De Abreu F.P."/>
            <person name="De Oliveira N.S."/>
            <person name="Da Rosa L.O."/>
            <person name="De Avila E Silva S."/>
            <person name="Camassola M."/>
            <person name="Dillon A.J.P."/>
            <person name="Perez-Rueda E."/>
        </authorList>
    </citation>
    <scope>NUCLEOTIDE SEQUENCE</scope>
    <source>
        <strain evidence="4">S1M29</strain>
    </source>
</reference>
<dbReference type="Gene3D" id="3.30.1370.110">
    <property type="match status" value="1"/>
</dbReference>
<dbReference type="SUPFAM" id="SSF160443">
    <property type="entry name" value="SMR domain-like"/>
    <property type="match status" value="1"/>
</dbReference>
<dbReference type="InterPro" id="IPR036063">
    <property type="entry name" value="Smr_dom_sf"/>
</dbReference>
<dbReference type="GO" id="GO:0004519">
    <property type="term" value="F:endonuclease activity"/>
    <property type="evidence" value="ECO:0007669"/>
    <property type="project" value="TreeGrafter"/>
</dbReference>
<dbReference type="GO" id="GO:0043130">
    <property type="term" value="F:ubiquitin binding"/>
    <property type="evidence" value="ECO:0007669"/>
    <property type="project" value="InterPro"/>
</dbReference>
<dbReference type="PANTHER" id="PTHR46535">
    <property type="entry name" value="NEDD4-BINDING PROTEIN 2"/>
    <property type="match status" value="1"/>
</dbReference>
<evidence type="ECO:0000256" key="1">
    <source>
        <dbReference type="SAM" id="MobiDB-lite"/>
    </source>
</evidence>
<dbReference type="InterPro" id="IPR002625">
    <property type="entry name" value="Smr_dom"/>
</dbReference>
<organism evidence="4 5">
    <name type="scientific">Penicillium ucsense</name>
    <dbReference type="NCBI Taxonomy" id="2839758"/>
    <lineage>
        <taxon>Eukaryota</taxon>
        <taxon>Fungi</taxon>
        <taxon>Dikarya</taxon>
        <taxon>Ascomycota</taxon>
        <taxon>Pezizomycotina</taxon>
        <taxon>Eurotiomycetes</taxon>
        <taxon>Eurotiomycetidae</taxon>
        <taxon>Eurotiales</taxon>
        <taxon>Aspergillaceae</taxon>
        <taxon>Penicillium</taxon>
    </lineage>
</organism>
<protein>
    <recommendedName>
        <fullName evidence="6">Smr domain-containing protein</fullName>
    </recommendedName>
</protein>
<evidence type="ECO:0008006" key="6">
    <source>
        <dbReference type="Google" id="ProtNLM"/>
    </source>
</evidence>
<feature type="region of interest" description="Disordered" evidence="1">
    <location>
        <begin position="57"/>
        <end position="130"/>
    </location>
</feature>
<proteinExistence type="predicted"/>
<dbReference type="Pfam" id="PF26286">
    <property type="entry name" value="UBA_10"/>
    <property type="match status" value="1"/>
</dbReference>
<dbReference type="OrthoDB" id="443981at2759"/>
<feature type="compositionally biased region" description="Basic and acidic residues" evidence="1">
    <location>
        <begin position="108"/>
        <end position="117"/>
    </location>
</feature>
<evidence type="ECO:0000259" key="2">
    <source>
        <dbReference type="PROSITE" id="PS50828"/>
    </source>
</evidence>